<feature type="transmembrane region" description="Helical" evidence="1">
    <location>
        <begin position="113"/>
        <end position="133"/>
    </location>
</feature>
<keyword evidence="1" id="KW-1133">Transmembrane helix</keyword>
<proteinExistence type="predicted"/>
<dbReference type="RefSeq" id="XP_001027255.1">
    <property type="nucleotide sequence ID" value="XM_001027255.3"/>
</dbReference>
<organism evidence="2 3">
    <name type="scientific">Tetrahymena thermophila (strain SB210)</name>
    <dbReference type="NCBI Taxonomy" id="312017"/>
    <lineage>
        <taxon>Eukaryota</taxon>
        <taxon>Sar</taxon>
        <taxon>Alveolata</taxon>
        <taxon>Ciliophora</taxon>
        <taxon>Intramacronucleata</taxon>
        <taxon>Oligohymenophorea</taxon>
        <taxon>Hymenostomatida</taxon>
        <taxon>Tetrahymenina</taxon>
        <taxon>Tetrahymenidae</taxon>
        <taxon>Tetrahymena</taxon>
    </lineage>
</organism>
<dbReference type="GeneID" id="7839195"/>
<keyword evidence="1 2" id="KW-0812">Transmembrane</keyword>
<name>I7M4G8_TETTS</name>
<dbReference type="InParanoid" id="I7M4G8"/>
<accession>I7M4G8</accession>
<dbReference type="AlphaFoldDB" id="I7M4G8"/>
<evidence type="ECO:0000256" key="1">
    <source>
        <dbReference type="SAM" id="Phobius"/>
    </source>
</evidence>
<feature type="transmembrane region" description="Helical" evidence="1">
    <location>
        <begin position="38"/>
        <end position="58"/>
    </location>
</feature>
<evidence type="ECO:0000313" key="2">
    <source>
        <dbReference type="EMBL" id="EAS07013.1"/>
    </source>
</evidence>
<dbReference type="Proteomes" id="UP000009168">
    <property type="component" value="Unassembled WGS sequence"/>
</dbReference>
<feature type="transmembrane region" description="Helical" evidence="1">
    <location>
        <begin position="139"/>
        <end position="161"/>
    </location>
</feature>
<feature type="transmembrane region" description="Helical" evidence="1">
    <location>
        <begin position="78"/>
        <end position="101"/>
    </location>
</feature>
<keyword evidence="1" id="KW-0472">Membrane</keyword>
<evidence type="ECO:0000313" key="3">
    <source>
        <dbReference type="Proteomes" id="UP000009168"/>
    </source>
</evidence>
<dbReference type="EMBL" id="GG662249">
    <property type="protein sequence ID" value="EAS07013.1"/>
    <property type="molecule type" value="Genomic_DNA"/>
</dbReference>
<keyword evidence="3" id="KW-1185">Reference proteome</keyword>
<dbReference type="KEGG" id="tet:TTHERM_00842390"/>
<reference evidence="3" key="1">
    <citation type="journal article" date="2006" name="PLoS Biol.">
        <title>Macronuclear genome sequence of the ciliate Tetrahymena thermophila, a model eukaryote.</title>
        <authorList>
            <person name="Eisen J.A."/>
            <person name="Coyne R.S."/>
            <person name="Wu M."/>
            <person name="Wu D."/>
            <person name="Thiagarajan M."/>
            <person name="Wortman J.R."/>
            <person name="Badger J.H."/>
            <person name="Ren Q."/>
            <person name="Amedeo P."/>
            <person name="Jones K.M."/>
            <person name="Tallon L.J."/>
            <person name="Delcher A.L."/>
            <person name="Salzberg S.L."/>
            <person name="Silva J.C."/>
            <person name="Haas B.J."/>
            <person name="Majoros W.H."/>
            <person name="Farzad M."/>
            <person name="Carlton J.M."/>
            <person name="Smith R.K. Jr."/>
            <person name="Garg J."/>
            <person name="Pearlman R.E."/>
            <person name="Karrer K.M."/>
            <person name="Sun L."/>
            <person name="Manning G."/>
            <person name="Elde N.C."/>
            <person name="Turkewitz A.P."/>
            <person name="Asai D.J."/>
            <person name="Wilkes D.E."/>
            <person name="Wang Y."/>
            <person name="Cai H."/>
            <person name="Collins K."/>
            <person name="Stewart B.A."/>
            <person name="Lee S.R."/>
            <person name="Wilamowska K."/>
            <person name="Weinberg Z."/>
            <person name="Ruzzo W.L."/>
            <person name="Wloga D."/>
            <person name="Gaertig J."/>
            <person name="Frankel J."/>
            <person name="Tsao C.-C."/>
            <person name="Gorovsky M.A."/>
            <person name="Keeling P.J."/>
            <person name="Waller R.F."/>
            <person name="Patron N.J."/>
            <person name="Cherry J.M."/>
            <person name="Stover N.A."/>
            <person name="Krieger C.J."/>
            <person name="del Toro C."/>
            <person name="Ryder H.F."/>
            <person name="Williamson S.C."/>
            <person name="Barbeau R.A."/>
            <person name="Hamilton E.P."/>
            <person name="Orias E."/>
        </authorList>
    </citation>
    <scope>NUCLEOTIDE SEQUENCE [LARGE SCALE GENOMIC DNA]</scope>
    <source>
        <strain evidence="3">SB210</strain>
    </source>
</reference>
<sequence>MQNYSRDGDIASQERINNNYVTQKPTEEAEQLNIKIIYYNYLAFTGWDILFVILFAIFLSKKSYYNPDGEGVCDTFYFWASIHFYTTAADIAVNACILISYHYSQKWHNYFKLASYVYTVPYLVFMIGTYATMRSSCGSLFYLVIAEIVSILLFIVLSALFSKYMKAQANINSQQQNQQYDI</sequence>
<dbReference type="HOGENOM" id="CLU_1484868_0_0_1"/>
<protein>
    <submittedName>
        <fullName evidence="2">Transmembrane protein, putative</fullName>
    </submittedName>
</protein>
<gene>
    <name evidence="2" type="ORF">TTHERM_00842390</name>
</gene>